<evidence type="ECO:0000256" key="8">
    <source>
        <dbReference type="ARBA" id="ARBA00022741"/>
    </source>
</evidence>
<dbReference type="Proteomes" id="UP001144372">
    <property type="component" value="Unassembled WGS sequence"/>
</dbReference>
<dbReference type="PROSITE" id="PS51163">
    <property type="entry name" value="YRDC"/>
    <property type="match status" value="1"/>
</dbReference>
<evidence type="ECO:0000256" key="4">
    <source>
        <dbReference type="ARBA" id="ARBA00022490"/>
    </source>
</evidence>
<evidence type="ECO:0000259" key="12">
    <source>
        <dbReference type="PROSITE" id="PS51163"/>
    </source>
</evidence>
<dbReference type="NCBIfam" id="TIGR00057">
    <property type="entry name" value="L-threonylcarbamoyladenylate synthase"/>
    <property type="match status" value="1"/>
</dbReference>
<keyword evidence="7" id="KW-0548">Nucleotidyltransferase</keyword>
<evidence type="ECO:0000313" key="13">
    <source>
        <dbReference type="EMBL" id="GLI35415.1"/>
    </source>
</evidence>
<dbReference type="EMBL" id="BSDR01000001">
    <property type="protein sequence ID" value="GLI35415.1"/>
    <property type="molecule type" value="Genomic_DNA"/>
</dbReference>
<keyword evidence="8" id="KW-0547">Nucleotide-binding</keyword>
<dbReference type="Gene3D" id="3.90.870.10">
    <property type="entry name" value="DHBP synthase"/>
    <property type="match status" value="1"/>
</dbReference>
<evidence type="ECO:0000313" key="14">
    <source>
        <dbReference type="Proteomes" id="UP001144372"/>
    </source>
</evidence>
<keyword evidence="5" id="KW-0808">Transferase</keyword>
<proteinExistence type="inferred from homology"/>
<comment type="subcellular location">
    <subcellularLocation>
        <location evidence="1">Cytoplasm</location>
    </subcellularLocation>
</comment>
<keyword evidence="9" id="KW-0067">ATP-binding</keyword>
<dbReference type="PANTHER" id="PTHR17490">
    <property type="entry name" value="SUA5"/>
    <property type="match status" value="1"/>
</dbReference>
<dbReference type="GO" id="GO:0005737">
    <property type="term" value="C:cytoplasm"/>
    <property type="evidence" value="ECO:0007669"/>
    <property type="project" value="UniProtKB-SubCell"/>
</dbReference>
<dbReference type="EC" id="2.7.7.87" evidence="3"/>
<dbReference type="SUPFAM" id="SSF55821">
    <property type="entry name" value="YrdC/RibB"/>
    <property type="match status" value="1"/>
</dbReference>
<organism evidence="13 14">
    <name type="scientific">Desulforhabdus amnigena</name>
    <dbReference type="NCBI Taxonomy" id="40218"/>
    <lineage>
        <taxon>Bacteria</taxon>
        <taxon>Pseudomonadati</taxon>
        <taxon>Thermodesulfobacteriota</taxon>
        <taxon>Syntrophobacteria</taxon>
        <taxon>Syntrophobacterales</taxon>
        <taxon>Syntrophobacteraceae</taxon>
        <taxon>Desulforhabdus</taxon>
    </lineage>
</organism>
<dbReference type="GO" id="GO:0000049">
    <property type="term" value="F:tRNA binding"/>
    <property type="evidence" value="ECO:0007669"/>
    <property type="project" value="TreeGrafter"/>
</dbReference>
<keyword evidence="14" id="KW-1185">Reference proteome</keyword>
<sequence length="215" mass="22779">MLTTPVWKIDPQQPEPLWITHAAALILKGGVIIYPTETFYGLGGHPGMKAAIERIFRIKERDFNKPLPLIAAHMEAVREAVGSLPPAAEKLAAAFWPGPLTLVLPLASRLPSMLHAATGKIAVRISPHPVARDLAAAVGGLLIATSANAAGRPACRDPEEIPAPLIRQVDGLLDAGSLPGGAPSTIVDVSVEPPRLVRDGVLPWEEIRELMAHGS</sequence>
<dbReference type="Pfam" id="PF01300">
    <property type="entry name" value="Sua5_yciO_yrdC"/>
    <property type="match status" value="1"/>
</dbReference>
<keyword evidence="6" id="KW-0819">tRNA processing</keyword>
<dbReference type="RefSeq" id="WP_281795195.1">
    <property type="nucleotide sequence ID" value="NZ_BSDR01000001.1"/>
</dbReference>
<comment type="caution">
    <text evidence="13">The sequence shown here is derived from an EMBL/GenBank/DDBJ whole genome shotgun (WGS) entry which is preliminary data.</text>
</comment>
<evidence type="ECO:0000256" key="7">
    <source>
        <dbReference type="ARBA" id="ARBA00022695"/>
    </source>
</evidence>
<evidence type="ECO:0000256" key="1">
    <source>
        <dbReference type="ARBA" id="ARBA00004496"/>
    </source>
</evidence>
<evidence type="ECO:0000256" key="9">
    <source>
        <dbReference type="ARBA" id="ARBA00022840"/>
    </source>
</evidence>
<dbReference type="InterPro" id="IPR017945">
    <property type="entry name" value="DHBP_synth_RibB-like_a/b_dom"/>
</dbReference>
<gene>
    <name evidence="13" type="ORF">DAMNIGENAA_28480</name>
</gene>
<evidence type="ECO:0000256" key="11">
    <source>
        <dbReference type="ARBA" id="ARBA00048366"/>
    </source>
</evidence>
<dbReference type="GO" id="GO:0005524">
    <property type="term" value="F:ATP binding"/>
    <property type="evidence" value="ECO:0007669"/>
    <property type="project" value="UniProtKB-KW"/>
</dbReference>
<evidence type="ECO:0000256" key="2">
    <source>
        <dbReference type="ARBA" id="ARBA00007663"/>
    </source>
</evidence>
<dbReference type="GO" id="GO:0003725">
    <property type="term" value="F:double-stranded RNA binding"/>
    <property type="evidence" value="ECO:0007669"/>
    <property type="project" value="InterPro"/>
</dbReference>
<evidence type="ECO:0000256" key="3">
    <source>
        <dbReference type="ARBA" id="ARBA00012584"/>
    </source>
</evidence>
<name>A0A9W6L9P0_9BACT</name>
<evidence type="ECO:0000256" key="10">
    <source>
        <dbReference type="ARBA" id="ARBA00029774"/>
    </source>
</evidence>
<comment type="catalytic activity">
    <reaction evidence="11">
        <text>L-threonine + hydrogencarbonate + ATP = L-threonylcarbamoyladenylate + diphosphate + H2O</text>
        <dbReference type="Rhea" id="RHEA:36407"/>
        <dbReference type="ChEBI" id="CHEBI:15377"/>
        <dbReference type="ChEBI" id="CHEBI:17544"/>
        <dbReference type="ChEBI" id="CHEBI:30616"/>
        <dbReference type="ChEBI" id="CHEBI:33019"/>
        <dbReference type="ChEBI" id="CHEBI:57926"/>
        <dbReference type="ChEBI" id="CHEBI:73682"/>
        <dbReference type="EC" id="2.7.7.87"/>
    </reaction>
</comment>
<protein>
    <recommendedName>
        <fullName evidence="10">L-threonylcarbamoyladenylate synthase</fullName>
        <ecNumber evidence="3">2.7.7.87</ecNumber>
    </recommendedName>
    <alternativeName>
        <fullName evidence="10">L-threonylcarbamoyladenylate synthase</fullName>
    </alternativeName>
</protein>
<accession>A0A9W6L9P0</accession>
<dbReference type="AlphaFoldDB" id="A0A9W6L9P0"/>
<comment type="similarity">
    <text evidence="2">Belongs to the SUA5 family.</text>
</comment>
<evidence type="ECO:0000256" key="5">
    <source>
        <dbReference type="ARBA" id="ARBA00022679"/>
    </source>
</evidence>
<dbReference type="InterPro" id="IPR006070">
    <property type="entry name" value="Sua5-like_dom"/>
</dbReference>
<dbReference type="PANTHER" id="PTHR17490:SF16">
    <property type="entry name" value="THREONYLCARBAMOYL-AMP SYNTHASE"/>
    <property type="match status" value="1"/>
</dbReference>
<dbReference type="GO" id="GO:0061710">
    <property type="term" value="F:L-threonylcarbamoyladenylate synthase"/>
    <property type="evidence" value="ECO:0007669"/>
    <property type="project" value="UniProtKB-EC"/>
</dbReference>
<keyword evidence="4" id="KW-0963">Cytoplasm</keyword>
<dbReference type="GO" id="GO:0006450">
    <property type="term" value="P:regulation of translational fidelity"/>
    <property type="evidence" value="ECO:0007669"/>
    <property type="project" value="TreeGrafter"/>
</dbReference>
<evidence type="ECO:0000256" key="6">
    <source>
        <dbReference type="ARBA" id="ARBA00022694"/>
    </source>
</evidence>
<dbReference type="GO" id="GO:0008033">
    <property type="term" value="P:tRNA processing"/>
    <property type="evidence" value="ECO:0007669"/>
    <property type="project" value="UniProtKB-KW"/>
</dbReference>
<dbReference type="InterPro" id="IPR050156">
    <property type="entry name" value="TC-AMP_synthase_SUA5"/>
</dbReference>
<feature type="domain" description="YrdC-like" evidence="12">
    <location>
        <begin position="16"/>
        <end position="202"/>
    </location>
</feature>
<reference evidence="13" key="1">
    <citation type="submission" date="2022-12" db="EMBL/GenBank/DDBJ databases">
        <title>Reference genome sequencing for broad-spectrum identification of bacterial and archaeal isolates by mass spectrometry.</title>
        <authorList>
            <person name="Sekiguchi Y."/>
            <person name="Tourlousse D.M."/>
        </authorList>
    </citation>
    <scope>NUCLEOTIDE SEQUENCE</scope>
    <source>
        <strain evidence="13">ASRB1</strain>
    </source>
</reference>